<dbReference type="Proteomes" id="UP001293254">
    <property type="component" value="Unassembled WGS sequence"/>
</dbReference>
<name>A0AAE1YJN0_9LAMI</name>
<dbReference type="EMBL" id="JACGWO010000003">
    <property type="protein sequence ID" value="KAK4431228.1"/>
    <property type="molecule type" value="Genomic_DNA"/>
</dbReference>
<comment type="caution">
    <text evidence="1">The sequence shown here is derived from an EMBL/GenBank/DDBJ whole genome shotgun (WGS) entry which is preliminary data.</text>
</comment>
<organism evidence="1 2">
    <name type="scientific">Sesamum alatum</name>
    <dbReference type="NCBI Taxonomy" id="300844"/>
    <lineage>
        <taxon>Eukaryota</taxon>
        <taxon>Viridiplantae</taxon>
        <taxon>Streptophyta</taxon>
        <taxon>Embryophyta</taxon>
        <taxon>Tracheophyta</taxon>
        <taxon>Spermatophyta</taxon>
        <taxon>Magnoliopsida</taxon>
        <taxon>eudicotyledons</taxon>
        <taxon>Gunneridae</taxon>
        <taxon>Pentapetalae</taxon>
        <taxon>asterids</taxon>
        <taxon>lamiids</taxon>
        <taxon>Lamiales</taxon>
        <taxon>Pedaliaceae</taxon>
        <taxon>Sesamum</taxon>
    </lineage>
</organism>
<evidence type="ECO:0000313" key="2">
    <source>
        <dbReference type="Proteomes" id="UP001293254"/>
    </source>
</evidence>
<sequence length="107" mass="11519">MWTAVIPAKHSTKLSPIISGAQLPTNRSSQLPSLTASVGHLPSPARTHPAGYARPPCLCAQLPIKVRMGCCLRAWPIIRPHCLDQLSRASARCPHDTHSKPTCARPA</sequence>
<proteinExistence type="predicted"/>
<reference evidence="1" key="1">
    <citation type="submission" date="2020-06" db="EMBL/GenBank/DDBJ databases">
        <authorList>
            <person name="Li T."/>
            <person name="Hu X."/>
            <person name="Zhang T."/>
            <person name="Song X."/>
            <person name="Zhang H."/>
            <person name="Dai N."/>
            <person name="Sheng W."/>
            <person name="Hou X."/>
            <person name="Wei L."/>
        </authorList>
    </citation>
    <scope>NUCLEOTIDE SEQUENCE</scope>
    <source>
        <strain evidence="1">3651</strain>
        <tissue evidence="1">Leaf</tissue>
    </source>
</reference>
<keyword evidence="2" id="KW-1185">Reference proteome</keyword>
<gene>
    <name evidence="1" type="ORF">Salat_0884900</name>
</gene>
<reference evidence="1" key="2">
    <citation type="journal article" date="2024" name="Plant">
        <title>Genomic evolution and insights into agronomic trait innovations of Sesamum species.</title>
        <authorList>
            <person name="Miao H."/>
            <person name="Wang L."/>
            <person name="Qu L."/>
            <person name="Liu H."/>
            <person name="Sun Y."/>
            <person name="Le M."/>
            <person name="Wang Q."/>
            <person name="Wei S."/>
            <person name="Zheng Y."/>
            <person name="Lin W."/>
            <person name="Duan Y."/>
            <person name="Cao H."/>
            <person name="Xiong S."/>
            <person name="Wang X."/>
            <person name="Wei L."/>
            <person name="Li C."/>
            <person name="Ma Q."/>
            <person name="Ju M."/>
            <person name="Zhao R."/>
            <person name="Li G."/>
            <person name="Mu C."/>
            <person name="Tian Q."/>
            <person name="Mei H."/>
            <person name="Zhang T."/>
            <person name="Gao T."/>
            <person name="Zhang H."/>
        </authorList>
    </citation>
    <scope>NUCLEOTIDE SEQUENCE</scope>
    <source>
        <strain evidence="1">3651</strain>
    </source>
</reference>
<protein>
    <submittedName>
        <fullName evidence="1">Uncharacterized protein</fullName>
    </submittedName>
</protein>
<dbReference type="AlphaFoldDB" id="A0AAE1YJN0"/>
<accession>A0AAE1YJN0</accession>
<evidence type="ECO:0000313" key="1">
    <source>
        <dbReference type="EMBL" id="KAK4431228.1"/>
    </source>
</evidence>